<keyword evidence="1" id="KW-0489">Methyltransferase</keyword>
<accession>A0A3D8I5P0</accession>
<dbReference type="GO" id="GO:0032259">
    <property type="term" value="P:methylation"/>
    <property type="evidence" value="ECO:0007669"/>
    <property type="project" value="UniProtKB-KW"/>
</dbReference>
<dbReference type="OrthoDB" id="9791944at2"/>
<dbReference type="EMBL" id="NXLR01000003">
    <property type="protein sequence ID" value="RDU60462.1"/>
    <property type="molecule type" value="Genomic_DNA"/>
</dbReference>
<organism evidence="1 2">
    <name type="scientific">Helicobacter marmotae</name>
    <dbReference type="NCBI Taxonomy" id="152490"/>
    <lineage>
        <taxon>Bacteria</taxon>
        <taxon>Pseudomonadati</taxon>
        <taxon>Campylobacterota</taxon>
        <taxon>Epsilonproteobacteria</taxon>
        <taxon>Campylobacterales</taxon>
        <taxon>Helicobacteraceae</taxon>
        <taxon>Helicobacter</taxon>
    </lineage>
</organism>
<dbReference type="SUPFAM" id="SSF53335">
    <property type="entry name" value="S-adenosyl-L-methionine-dependent methyltransferases"/>
    <property type="match status" value="1"/>
</dbReference>
<dbReference type="Pfam" id="PF13489">
    <property type="entry name" value="Methyltransf_23"/>
    <property type="match status" value="1"/>
</dbReference>
<proteinExistence type="predicted"/>
<dbReference type="InterPro" id="IPR029063">
    <property type="entry name" value="SAM-dependent_MTases_sf"/>
</dbReference>
<sequence length="176" mass="20480">MLDFGGGSGLLVRLLRDNGIDAYWSDRYCQNLFARGFEYENALNLNLGLATCFEVFEHLLEPKASINEMLQICPNLLFSTELLPSPIPKHSGKDLWWYYGFSHGQHISFYERKTLAYIAKVHNLHFNSYANLHLFSQKPINPFVFKWIIKLSHKGLYTLCKRQFRSKTQSDNQALQ</sequence>
<name>A0A3D8I5P0_9HELI</name>
<dbReference type="GO" id="GO:0008168">
    <property type="term" value="F:methyltransferase activity"/>
    <property type="evidence" value="ECO:0007669"/>
    <property type="project" value="UniProtKB-KW"/>
</dbReference>
<comment type="caution">
    <text evidence="1">The sequence shown here is derived from an EMBL/GenBank/DDBJ whole genome shotgun (WGS) entry which is preliminary data.</text>
</comment>
<protein>
    <submittedName>
        <fullName evidence="1">Class I SAM-dependent methyltransferase</fullName>
    </submittedName>
</protein>
<evidence type="ECO:0000313" key="2">
    <source>
        <dbReference type="Proteomes" id="UP000256599"/>
    </source>
</evidence>
<dbReference type="RefSeq" id="WP_104699381.1">
    <property type="nucleotide sequence ID" value="NZ_FZPP01000004.1"/>
</dbReference>
<dbReference type="AlphaFoldDB" id="A0A3D8I5P0"/>
<reference evidence="1 2" key="1">
    <citation type="submission" date="2018-04" db="EMBL/GenBank/DDBJ databases">
        <title>Novel Campyloabacter and Helicobacter Species and Strains.</title>
        <authorList>
            <person name="Mannion A.J."/>
            <person name="Shen Z."/>
            <person name="Fox J.G."/>
        </authorList>
    </citation>
    <scope>NUCLEOTIDE SEQUENCE [LARGE SCALE GENOMIC DNA]</scope>
    <source>
        <strain evidence="1 2">MIT 98-6070</strain>
    </source>
</reference>
<evidence type="ECO:0000313" key="1">
    <source>
        <dbReference type="EMBL" id="RDU60462.1"/>
    </source>
</evidence>
<keyword evidence="2" id="KW-1185">Reference proteome</keyword>
<gene>
    <name evidence="1" type="ORF">CQA63_02625</name>
</gene>
<dbReference type="Proteomes" id="UP000256599">
    <property type="component" value="Unassembled WGS sequence"/>
</dbReference>
<dbReference type="Gene3D" id="3.40.50.150">
    <property type="entry name" value="Vaccinia Virus protein VP39"/>
    <property type="match status" value="1"/>
</dbReference>
<keyword evidence="1" id="KW-0808">Transferase</keyword>